<dbReference type="SMART" id="SM01400">
    <property type="entry name" value="Pribosyltran_N"/>
    <property type="match status" value="1"/>
</dbReference>
<evidence type="ECO:0000256" key="1">
    <source>
        <dbReference type="ARBA" id="ARBA00013247"/>
    </source>
</evidence>
<evidence type="ECO:0000256" key="2">
    <source>
        <dbReference type="ARBA" id="ARBA00022679"/>
    </source>
</evidence>
<dbReference type="PANTHER" id="PTHR10210">
    <property type="entry name" value="RIBOSE-PHOSPHATE DIPHOSPHOKINASE FAMILY MEMBER"/>
    <property type="match status" value="1"/>
</dbReference>
<keyword evidence="3" id="KW-0479">Metal-binding</keyword>
<organism evidence="11 12">
    <name type="scientific">Nocardia pseudobrasiliensis</name>
    <dbReference type="NCBI Taxonomy" id="45979"/>
    <lineage>
        <taxon>Bacteria</taxon>
        <taxon>Bacillati</taxon>
        <taxon>Actinomycetota</taxon>
        <taxon>Actinomycetes</taxon>
        <taxon>Mycobacteriales</taxon>
        <taxon>Nocardiaceae</taxon>
        <taxon>Nocardia</taxon>
    </lineage>
</organism>
<keyword evidence="6 11" id="KW-0418">Kinase</keyword>
<dbReference type="GO" id="GO:0005524">
    <property type="term" value="F:ATP binding"/>
    <property type="evidence" value="ECO:0007669"/>
    <property type="project" value="UniProtKB-KW"/>
</dbReference>
<dbReference type="SUPFAM" id="SSF53271">
    <property type="entry name" value="PRTase-like"/>
    <property type="match status" value="1"/>
</dbReference>
<keyword evidence="4" id="KW-0545">Nucleotide biosynthesis</keyword>
<reference evidence="11 12" key="1">
    <citation type="submission" date="2018-07" db="EMBL/GenBank/DDBJ databases">
        <title>Genomic Encyclopedia of Type Strains, Phase IV (KMG-IV): sequencing the most valuable type-strain genomes for metagenomic binning, comparative biology and taxonomic classification.</title>
        <authorList>
            <person name="Goeker M."/>
        </authorList>
    </citation>
    <scope>NUCLEOTIDE SEQUENCE [LARGE SCALE GENOMIC DNA]</scope>
    <source>
        <strain evidence="11 12">DSM 44290</strain>
    </source>
</reference>
<dbReference type="InterPro" id="IPR029099">
    <property type="entry name" value="Pribosyltran_N"/>
</dbReference>
<dbReference type="GO" id="GO:0016301">
    <property type="term" value="F:kinase activity"/>
    <property type="evidence" value="ECO:0007669"/>
    <property type="project" value="UniProtKB-KW"/>
</dbReference>
<dbReference type="Gene3D" id="3.40.50.2020">
    <property type="match status" value="2"/>
</dbReference>
<evidence type="ECO:0000256" key="8">
    <source>
        <dbReference type="ARBA" id="ARBA00022842"/>
    </source>
</evidence>
<keyword evidence="2" id="KW-0808">Transferase</keyword>
<dbReference type="GO" id="GO:0005737">
    <property type="term" value="C:cytoplasm"/>
    <property type="evidence" value="ECO:0007669"/>
    <property type="project" value="TreeGrafter"/>
</dbReference>
<dbReference type="GO" id="GO:0004749">
    <property type="term" value="F:ribose phosphate diphosphokinase activity"/>
    <property type="evidence" value="ECO:0007669"/>
    <property type="project" value="UniProtKB-EC"/>
</dbReference>
<protein>
    <recommendedName>
        <fullName evidence="1">ribose-phosphate diphosphokinase</fullName>
        <ecNumber evidence="1">2.7.6.1</ecNumber>
    </recommendedName>
</protein>
<dbReference type="RefSeq" id="WP_067993130.1">
    <property type="nucleotide sequence ID" value="NZ_QQBC01000002.1"/>
</dbReference>
<comment type="caution">
    <text evidence="11">The sequence shown here is derived from an EMBL/GenBank/DDBJ whole genome shotgun (WGS) entry which is preliminary data.</text>
</comment>
<dbReference type="STRING" id="1210086.GCA_001613105_01260"/>
<comment type="catalytic activity">
    <reaction evidence="9">
        <text>D-ribose 5-phosphate + ATP = 5-phospho-alpha-D-ribose 1-diphosphate + AMP + H(+)</text>
        <dbReference type="Rhea" id="RHEA:15609"/>
        <dbReference type="ChEBI" id="CHEBI:15378"/>
        <dbReference type="ChEBI" id="CHEBI:30616"/>
        <dbReference type="ChEBI" id="CHEBI:58017"/>
        <dbReference type="ChEBI" id="CHEBI:78346"/>
        <dbReference type="ChEBI" id="CHEBI:456215"/>
        <dbReference type="EC" id="2.7.6.1"/>
    </reaction>
</comment>
<gene>
    <name evidence="11" type="ORF">DFR76_102684</name>
</gene>
<dbReference type="Proteomes" id="UP000254869">
    <property type="component" value="Unassembled WGS sequence"/>
</dbReference>
<feature type="domain" description="Ribose-phosphate pyrophosphokinase N-terminal" evidence="10">
    <location>
        <begin position="5"/>
        <end position="119"/>
    </location>
</feature>
<dbReference type="AlphaFoldDB" id="A0A370IC54"/>
<dbReference type="GO" id="GO:0006015">
    <property type="term" value="P:5-phosphoribose 1-diphosphate biosynthetic process"/>
    <property type="evidence" value="ECO:0007669"/>
    <property type="project" value="TreeGrafter"/>
</dbReference>
<dbReference type="EC" id="2.7.6.1" evidence="1"/>
<evidence type="ECO:0000256" key="7">
    <source>
        <dbReference type="ARBA" id="ARBA00022840"/>
    </source>
</evidence>
<name>A0A370IC54_9NOCA</name>
<sequence>MDSLRIIAGSANPRLADAVGAQLGIGSRSAGLERYPDGEVLPLVDDVAGEDVYIVQPTSPPVAEHLVELLLLIDACRRARADRVTAVVPYFGYARQDRRFGAGASVGAKVVGEAIAHAGADRLIVVDPHTPNLEAICPVPVELVSAVPLLAHTLAPALSERTVVVAPDPGAVERCEQFASVMRCSIAIVRKHRESGTRVSALELLGSVDERPVAIVDDMIATGATLEAATRLLRYHAHSLVAAATHGPLTSGATSRLQAVGIHRIVVTDTVAQREPSPVLEICSIAPLLAEVIARLHGAMRIPHAAATHLDGFAHGS</sequence>
<evidence type="ECO:0000256" key="5">
    <source>
        <dbReference type="ARBA" id="ARBA00022741"/>
    </source>
</evidence>
<dbReference type="CDD" id="cd06223">
    <property type="entry name" value="PRTases_typeI"/>
    <property type="match status" value="1"/>
</dbReference>
<keyword evidence="7" id="KW-0067">ATP-binding</keyword>
<dbReference type="InterPro" id="IPR005946">
    <property type="entry name" value="Rib-P_diPkinase"/>
</dbReference>
<dbReference type="GO" id="GO:0000287">
    <property type="term" value="F:magnesium ion binding"/>
    <property type="evidence" value="ECO:0007669"/>
    <property type="project" value="InterPro"/>
</dbReference>
<dbReference type="InterPro" id="IPR000836">
    <property type="entry name" value="PRTase_dom"/>
</dbReference>
<dbReference type="FunFam" id="3.40.50.2020:FF:000007">
    <property type="entry name" value="Ribose-phosphate pyrophosphokinase"/>
    <property type="match status" value="1"/>
</dbReference>
<evidence type="ECO:0000313" key="11">
    <source>
        <dbReference type="EMBL" id="RDI68283.1"/>
    </source>
</evidence>
<dbReference type="NCBIfam" id="TIGR01251">
    <property type="entry name" value="ribP_PPkin"/>
    <property type="match status" value="1"/>
</dbReference>
<keyword evidence="5" id="KW-0547">Nucleotide-binding</keyword>
<dbReference type="Pfam" id="PF13793">
    <property type="entry name" value="Pribosyltran_N"/>
    <property type="match status" value="1"/>
</dbReference>
<evidence type="ECO:0000259" key="10">
    <source>
        <dbReference type="Pfam" id="PF13793"/>
    </source>
</evidence>
<evidence type="ECO:0000256" key="9">
    <source>
        <dbReference type="ARBA" id="ARBA00049535"/>
    </source>
</evidence>
<dbReference type="EMBL" id="QQBC01000002">
    <property type="protein sequence ID" value="RDI68283.1"/>
    <property type="molecule type" value="Genomic_DNA"/>
</dbReference>
<keyword evidence="8" id="KW-0460">Magnesium</keyword>
<accession>A0A370IC54</accession>
<evidence type="ECO:0000256" key="4">
    <source>
        <dbReference type="ARBA" id="ARBA00022727"/>
    </source>
</evidence>
<dbReference type="GO" id="GO:0006164">
    <property type="term" value="P:purine nucleotide biosynthetic process"/>
    <property type="evidence" value="ECO:0007669"/>
    <property type="project" value="TreeGrafter"/>
</dbReference>
<keyword evidence="12" id="KW-1185">Reference proteome</keyword>
<proteinExistence type="predicted"/>
<dbReference type="InterPro" id="IPR029057">
    <property type="entry name" value="PRTase-like"/>
</dbReference>
<dbReference type="GO" id="GO:0002189">
    <property type="term" value="C:ribose phosphate diphosphokinase complex"/>
    <property type="evidence" value="ECO:0007669"/>
    <property type="project" value="TreeGrafter"/>
</dbReference>
<dbReference type="Pfam" id="PF14572">
    <property type="entry name" value="Pribosyl_synth"/>
    <property type="match status" value="1"/>
</dbReference>
<dbReference type="PANTHER" id="PTHR10210:SF32">
    <property type="entry name" value="RIBOSE-PHOSPHATE PYROPHOSPHOKINASE 2"/>
    <property type="match status" value="1"/>
</dbReference>
<evidence type="ECO:0000256" key="3">
    <source>
        <dbReference type="ARBA" id="ARBA00022723"/>
    </source>
</evidence>
<evidence type="ECO:0000313" key="12">
    <source>
        <dbReference type="Proteomes" id="UP000254869"/>
    </source>
</evidence>
<evidence type="ECO:0000256" key="6">
    <source>
        <dbReference type="ARBA" id="ARBA00022777"/>
    </source>
</evidence>